<keyword evidence="15 19" id="KW-1133">Transmembrane helix</keyword>
<dbReference type="InterPro" id="IPR006068">
    <property type="entry name" value="ATPase_P-typ_cation-transptr_C"/>
</dbReference>
<feature type="domain" description="Cation-transporting P-type ATPase N-terminal" evidence="20">
    <location>
        <begin position="7"/>
        <end position="80"/>
    </location>
</feature>
<dbReference type="Gene3D" id="3.40.50.1000">
    <property type="entry name" value="HAD superfamily/HAD-like"/>
    <property type="match status" value="1"/>
</dbReference>
<dbReference type="RefSeq" id="WP_067716861.1">
    <property type="nucleotide sequence ID" value="NZ_LPVJ01000048.1"/>
</dbReference>
<feature type="transmembrane region" description="Helical" evidence="19">
    <location>
        <begin position="713"/>
        <end position="735"/>
    </location>
</feature>
<evidence type="ECO:0000256" key="2">
    <source>
        <dbReference type="ARBA" id="ARBA00005675"/>
    </source>
</evidence>
<keyword evidence="5" id="KW-1003">Cell membrane</keyword>
<dbReference type="GO" id="GO:0005886">
    <property type="term" value="C:plasma membrane"/>
    <property type="evidence" value="ECO:0007669"/>
    <property type="project" value="UniProtKB-SubCell"/>
</dbReference>
<evidence type="ECO:0000256" key="3">
    <source>
        <dbReference type="ARBA" id="ARBA00012790"/>
    </source>
</evidence>
<dbReference type="FunFam" id="3.40.50.1000:FF:000028">
    <property type="entry name" value="Calcium-transporting P-type ATPase, putative"/>
    <property type="match status" value="1"/>
</dbReference>
<dbReference type="SFLD" id="SFLDF00027">
    <property type="entry name" value="p-type_atpase"/>
    <property type="match status" value="1"/>
</dbReference>
<organism evidence="21 22">
    <name type="scientific">Ferroacidibacillus organovorans</name>
    <dbReference type="NCBI Taxonomy" id="1765683"/>
    <lineage>
        <taxon>Bacteria</taxon>
        <taxon>Bacillati</taxon>
        <taxon>Bacillota</taxon>
        <taxon>Bacilli</taxon>
        <taxon>Bacillales</taxon>
        <taxon>Alicyclobacillaceae</taxon>
        <taxon>Ferroacidibacillus</taxon>
    </lineage>
</organism>
<dbReference type="SUPFAM" id="SSF56784">
    <property type="entry name" value="HAD-like"/>
    <property type="match status" value="1"/>
</dbReference>
<keyword evidence="4" id="KW-0813">Transport</keyword>
<dbReference type="NCBIfam" id="TIGR01494">
    <property type="entry name" value="ATPase_P-type"/>
    <property type="match status" value="4"/>
</dbReference>
<feature type="transmembrane region" description="Helical" evidence="19">
    <location>
        <begin position="274"/>
        <end position="300"/>
    </location>
</feature>
<keyword evidence="8 19" id="KW-0812">Transmembrane</keyword>
<name>A0A101XQF2_9BACL</name>
<dbReference type="FunFam" id="3.40.50.1000:FF:000001">
    <property type="entry name" value="Phospholipid-transporting ATPase IC"/>
    <property type="match status" value="1"/>
</dbReference>
<evidence type="ECO:0000256" key="11">
    <source>
        <dbReference type="ARBA" id="ARBA00022837"/>
    </source>
</evidence>
<feature type="transmembrane region" description="Helical" evidence="19">
    <location>
        <begin position="248"/>
        <end position="268"/>
    </location>
</feature>
<protein>
    <recommendedName>
        <fullName evidence="3">P-type Ca(2+) transporter</fullName>
        <ecNumber evidence="3">7.2.2.10</ecNumber>
    </recommendedName>
</protein>
<dbReference type="Proteomes" id="UP000053557">
    <property type="component" value="Unassembled WGS sequence"/>
</dbReference>
<dbReference type="SUPFAM" id="SSF81665">
    <property type="entry name" value="Calcium ATPase, transmembrane domain M"/>
    <property type="match status" value="1"/>
</dbReference>
<keyword evidence="11" id="KW-0106">Calcium</keyword>
<sequence>MTEKRTAWHTLSGDQALAALEATQAGLDENEVEKRRSIFGENALLERRRISLLSVFFDQFRNFMVIVLLIATLISGLLGEYTDALTIMSIVLANGVLGFFQQVRAEKSLASLKQLTAPEARVMRNRAVSQVLATALVPGDIVLLEAGDRVPADCRLLSARELAVEESSLTGESVPVQKDERSIATPDAPLGDRAGMVFMGTMVTRGKASAVVVETGMGTEMGRIAELIQTSGSTLTPLEHRLNQLGRILVWLSLAITIIVVIAGVLHGHALYEMFLAGVSLAVAAIPEGLPAIVTIALALGVSRMIERKAIVRRLPSVETLGCATVICSDKTGTLTQNQMTVKRIWLEGVAYQVAGEGYQASGQILRTDGLRIDQNALLRLADVARVCNNAAWRVTEGHVHVSGDPTEVALLVLAEKIGGTSSVQRVNEYPFDSERKRMSVIASDGTRSVAYVKGAPDVLLSLCTHLMMNGKRHPLTPALREKIGGALAEMARDALRTIALATREVPNDSVSQERVERDLTFVGLVGMMDPPREEVAAAIVECKRAGIKTIMITGDHRLTAEAVAARLGILPQGGRVMTGAELDQLTERELEDAVNQVYVFARVSPQHKLRIVKALQKRGHVVAMTGDGVNDAPAIKSADIGIAMGKSGTDVAKDASSLVLADDNFATIVAAIEEGRNIYDNIRKFIRYLLTSNVGEILTMFFAMMMGLPLPLLPIQILWVNLVTDGLPAIALGVDSPEPGTMMRPPRAMREGIFARGLGRQIITRGIAIGVVTLSVFALSLHLGVLLKTAQTMAFATLVMAQLILVFDCRSVSHGIRERGIFGNPYLVAAVAISFVMLWIVMYLPTLQPIFKTAPLSLAQWGGVLFAAALPTLSVGAKRARRRHATREGTHHKAA</sequence>
<dbReference type="Gene3D" id="2.70.150.10">
    <property type="entry name" value="Calcium-transporting ATPase, cytoplasmic transduction domain A"/>
    <property type="match status" value="1"/>
</dbReference>
<evidence type="ECO:0000256" key="9">
    <source>
        <dbReference type="ARBA" id="ARBA00022723"/>
    </source>
</evidence>
<dbReference type="GO" id="GO:0140352">
    <property type="term" value="P:export from cell"/>
    <property type="evidence" value="ECO:0007669"/>
    <property type="project" value="UniProtKB-ARBA"/>
</dbReference>
<dbReference type="OrthoDB" id="9813266at2"/>
<dbReference type="Pfam" id="PF00689">
    <property type="entry name" value="Cation_ATPase_C"/>
    <property type="match status" value="1"/>
</dbReference>
<dbReference type="PROSITE" id="PS00154">
    <property type="entry name" value="ATPASE_E1_E2"/>
    <property type="match status" value="1"/>
</dbReference>
<dbReference type="GO" id="GO:0005524">
    <property type="term" value="F:ATP binding"/>
    <property type="evidence" value="ECO:0007669"/>
    <property type="project" value="UniProtKB-KW"/>
</dbReference>
<feature type="transmembrane region" description="Helical" evidence="19">
    <location>
        <begin position="767"/>
        <end position="788"/>
    </location>
</feature>
<dbReference type="InterPro" id="IPR001757">
    <property type="entry name" value="P_typ_ATPase"/>
</dbReference>
<dbReference type="Gene3D" id="3.40.1110.10">
    <property type="entry name" value="Calcium-transporting ATPase, cytoplasmic domain N"/>
    <property type="match status" value="1"/>
</dbReference>
<feature type="transmembrane region" description="Helical" evidence="19">
    <location>
        <begin position="84"/>
        <end position="103"/>
    </location>
</feature>
<evidence type="ECO:0000256" key="8">
    <source>
        <dbReference type="ARBA" id="ARBA00022692"/>
    </source>
</evidence>
<dbReference type="SFLD" id="SFLDG00002">
    <property type="entry name" value="C1.7:_P-type_atpase_like"/>
    <property type="match status" value="1"/>
</dbReference>
<dbReference type="InterPro" id="IPR023214">
    <property type="entry name" value="HAD_sf"/>
</dbReference>
<dbReference type="Pfam" id="PF00690">
    <property type="entry name" value="Cation_ATPase_N"/>
    <property type="match status" value="1"/>
</dbReference>
<dbReference type="InterPro" id="IPR036412">
    <property type="entry name" value="HAD-like_sf"/>
</dbReference>
<dbReference type="NCBIfam" id="TIGR01116">
    <property type="entry name" value="ATPase-IIA1_Ca"/>
    <property type="match status" value="1"/>
</dbReference>
<dbReference type="PANTHER" id="PTHR42861">
    <property type="entry name" value="CALCIUM-TRANSPORTING ATPASE"/>
    <property type="match status" value="1"/>
</dbReference>
<keyword evidence="6" id="KW-0597">Phosphoprotein</keyword>
<keyword evidence="13" id="KW-0460">Magnesium</keyword>
<evidence type="ECO:0000256" key="13">
    <source>
        <dbReference type="ARBA" id="ARBA00022842"/>
    </source>
</evidence>
<gene>
    <name evidence="21" type="ORF">ATW55_06840</name>
</gene>
<evidence type="ECO:0000256" key="16">
    <source>
        <dbReference type="ARBA" id="ARBA00023065"/>
    </source>
</evidence>
<dbReference type="GO" id="GO:0016887">
    <property type="term" value="F:ATP hydrolysis activity"/>
    <property type="evidence" value="ECO:0007669"/>
    <property type="project" value="InterPro"/>
</dbReference>
<dbReference type="InterPro" id="IPR044492">
    <property type="entry name" value="P_typ_ATPase_HD_dom"/>
</dbReference>
<dbReference type="AlphaFoldDB" id="A0A101XQF2"/>
<evidence type="ECO:0000256" key="10">
    <source>
        <dbReference type="ARBA" id="ARBA00022741"/>
    </source>
</evidence>
<keyword evidence="9" id="KW-0479">Metal-binding</keyword>
<dbReference type="CDD" id="cd02089">
    <property type="entry name" value="P-type_ATPase_Ca_prok"/>
    <property type="match status" value="1"/>
</dbReference>
<evidence type="ECO:0000259" key="20">
    <source>
        <dbReference type="SMART" id="SM00831"/>
    </source>
</evidence>
<dbReference type="InterPro" id="IPR005782">
    <property type="entry name" value="P-type_ATPase_IIA"/>
</dbReference>
<evidence type="ECO:0000256" key="19">
    <source>
        <dbReference type="SAM" id="Phobius"/>
    </source>
</evidence>
<keyword evidence="16" id="KW-0406">Ion transport</keyword>
<evidence type="ECO:0000256" key="5">
    <source>
        <dbReference type="ARBA" id="ARBA00022475"/>
    </source>
</evidence>
<evidence type="ECO:0000256" key="6">
    <source>
        <dbReference type="ARBA" id="ARBA00022553"/>
    </source>
</evidence>
<dbReference type="InterPro" id="IPR008250">
    <property type="entry name" value="ATPase_P-typ_transduc_dom_A_sf"/>
</dbReference>
<comment type="similarity">
    <text evidence="2">Belongs to the cation transport ATPase (P-type) (TC 3.A.3) family. Type IIA subfamily.</text>
</comment>
<dbReference type="InterPro" id="IPR004014">
    <property type="entry name" value="ATPase_P-typ_cation-transptr_N"/>
</dbReference>
<evidence type="ECO:0000313" key="22">
    <source>
        <dbReference type="Proteomes" id="UP000053557"/>
    </source>
</evidence>
<comment type="catalytic activity">
    <reaction evidence="18">
        <text>Ca(2+)(in) + ATP + H2O = Ca(2+)(out) + ADP + phosphate + H(+)</text>
        <dbReference type="Rhea" id="RHEA:18105"/>
        <dbReference type="ChEBI" id="CHEBI:15377"/>
        <dbReference type="ChEBI" id="CHEBI:15378"/>
        <dbReference type="ChEBI" id="CHEBI:29108"/>
        <dbReference type="ChEBI" id="CHEBI:30616"/>
        <dbReference type="ChEBI" id="CHEBI:43474"/>
        <dbReference type="ChEBI" id="CHEBI:456216"/>
        <dbReference type="EC" id="7.2.2.10"/>
    </reaction>
</comment>
<keyword evidence="7" id="KW-0109">Calcium transport</keyword>
<evidence type="ECO:0000256" key="15">
    <source>
        <dbReference type="ARBA" id="ARBA00022989"/>
    </source>
</evidence>
<dbReference type="InterPro" id="IPR023299">
    <property type="entry name" value="ATPase_P-typ_cyto_dom_N"/>
</dbReference>
<dbReference type="EMBL" id="LPVJ01000048">
    <property type="protein sequence ID" value="KUO95589.1"/>
    <property type="molecule type" value="Genomic_DNA"/>
</dbReference>
<dbReference type="SMART" id="SM00831">
    <property type="entry name" value="Cation_ATPase_N"/>
    <property type="match status" value="1"/>
</dbReference>
<dbReference type="PRINTS" id="PR00119">
    <property type="entry name" value="CATATPASE"/>
</dbReference>
<comment type="caution">
    <text evidence="21">The sequence shown here is derived from an EMBL/GenBank/DDBJ whole genome shotgun (WGS) entry which is preliminary data.</text>
</comment>
<dbReference type="FunFam" id="1.20.1110.10:FF:000065">
    <property type="entry name" value="Sarcoplasmic/endoplasmic reticulum calcium ATPase 1"/>
    <property type="match status" value="1"/>
</dbReference>
<dbReference type="SFLD" id="SFLDS00003">
    <property type="entry name" value="Haloacid_Dehalogenase"/>
    <property type="match status" value="1"/>
</dbReference>
<dbReference type="PRINTS" id="PR00120">
    <property type="entry name" value="HATPASE"/>
</dbReference>
<comment type="subcellular location">
    <subcellularLocation>
        <location evidence="1">Cell membrane</location>
        <topology evidence="1">Multi-pass membrane protein</topology>
    </subcellularLocation>
</comment>
<dbReference type="EC" id="7.2.2.10" evidence="3"/>
<dbReference type="InterPro" id="IPR059000">
    <property type="entry name" value="ATPase_P-type_domA"/>
</dbReference>
<keyword evidence="14" id="KW-1278">Translocase</keyword>
<keyword evidence="12" id="KW-0067">ATP-binding</keyword>
<evidence type="ECO:0000256" key="4">
    <source>
        <dbReference type="ARBA" id="ARBA00022448"/>
    </source>
</evidence>
<evidence type="ECO:0000256" key="7">
    <source>
        <dbReference type="ARBA" id="ARBA00022568"/>
    </source>
</evidence>
<accession>A0A101XQF2</accession>
<evidence type="ECO:0000256" key="14">
    <source>
        <dbReference type="ARBA" id="ARBA00022967"/>
    </source>
</evidence>
<dbReference type="InterPro" id="IPR023298">
    <property type="entry name" value="ATPase_P-typ_TM_dom_sf"/>
</dbReference>
<keyword evidence="17 19" id="KW-0472">Membrane</keyword>
<proteinExistence type="inferred from homology"/>
<dbReference type="InterPro" id="IPR018303">
    <property type="entry name" value="ATPase_P-typ_P_site"/>
</dbReference>
<dbReference type="Pfam" id="PF00122">
    <property type="entry name" value="E1-E2_ATPase"/>
    <property type="match status" value="1"/>
</dbReference>
<dbReference type="SUPFAM" id="SSF81660">
    <property type="entry name" value="Metal cation-transporting ATPase, ATP-binding domain N"/>
    <property type="match status" value="1"/>
</dbReference>
<dbReference type="FunFam" id="2.70.150.10:FF:000016">
    <property type="entry name" value="Calcium-transporting P-type ATPase putative"/>
    <property type="match status" value="1"/>
</dbReference>
<dbReference type="Pfam" id="PF13246">
    <property type="entry name" value="Cation_ATPase"/>
    <property type="match status" value="1"/>
</dbReference>
<keyword evidence="22" id="KW-1185">Reference proteome</keyword>
<feature type="transmembrane region" description="Helical" evidence="19">
    <location>
        <begin position="859"/>
        <end position="878"/>
    </location>
</feature>
<evidence type="ECO:0000256" key="12">
    <source>
        <dbReference type="ARBA" id="ARBA00022840"/>
    </source>
</evidence>
<evidence type="ECO:0000256" key="1">
    <source>
        <dbReference type="ARBA" id="ARBA00004651"/>
    </source>
</evidence>
<keyword evidence="10" id="KW-0547">Nucleotide-binding</keyword>
<feature type="transmembrane region" description="Helical" evidence="19">
    <location>
        <begin position="826"/>
        <end position="847"/>
    </location>
</feature>
<dbReference type="SUPFAM" id="SSF81653">
    <property type="entry name" value="Calcium ATPase, transduction domain A"/>
    <property type="match status" value="1"/>
</dbReference>
<dbReference type="GO" id="GO:0046872">
    <property type="term" value="F:metal ion binding"/>
    <property type="evidence" value="ECO:0007669"/>
    <property type="project" value="UniProtKB-KW"/>
</dbReference>
<evidence type="ECO:0000256" key="17">
    <source>
        <dbReference type="ARBA" id="ARBA00023136"/>
    </source>
</evidence>
<dbReference type="Gene3D" id="1.20.1110.10">
    <property type="entry name" value="Calcium-transporting ATPase, transmembrane domain"/>
    <property type="match status" value="1"/>
</dbReference>
<feature type="transmembrane region" description="Helical" evidence="19">
    <location>
        <begin position="794"/>
        <end position="814"/>
    </location>
</feature>
<feature type="transmembrane region" description="Helical" evidence="19">
    <location>
        <begin position="60"/>
        <end position="78"/>
    </location>
</feature>
<feature type="transmembrane region" description="Helical" evidence="19">
    <location>
        <begin position="686"/>
        <end position="707"/>
    </location>
</feature>
<reference evidence="21 22" key="1">
    <citation type="submission" date="2015-12" db="EMBL/GenBank/DDBJ databases">
        <title>Draft genome sequence of Acidibacillus ferrooxidans ITV001, isolated from a chalcopyrite acid mine drainage site in Brazil.</title>
        <authorList>
            <person name="Dall'Agnol H."/>
            <person name="Nancucheo I."/>
            <person name="Johnson B."/>
            <person name="Oliveira R."/>
            <person name="Leite L."/>
            <person name="Pylro V."/>
            <person name="Nunes G.L."/>
            <person name="Tzotzos G."/>
            <person name="Fernandes G.R."/>
            <person name="Dutra J."/>
            <person name="Orellana S.C."/>
            <person name="Oliveira G."/>
        </authorList>
    </citation>
    <scope>NUCLEOTIDE SEQUENCE [LARGE SCALE GENOMIC DNA]</scope>
    <source>
        <strain evidence="22">ITV01</strain>
    </source>
</reference>
<dbReference type="GO" id="GO:0005388">
    <property type="term" value="F:P-type calcium transporter activity"/>
    <property type="evidence" value="ECO:0007669"/>
    <property type="project" value="UniProtKB-EC"/>
</dbReference>
<evidence type="ECO:0000256" key="18">
    <source>
        <dbReference type="ARBA" id="ARBA00048694"/>
    </source>
</evidence>
<evidence type="ECO:0000313" key="21">
    <source>
        <dbReference type="EMBL" id="KUO95589.1"/>
    </source>
</evidence>